<reference evidence="3" key="1">
    <citation type="journal article" date="2023" name="Antibiotics">
        <title>Genomic Characterization of Antibiotic-Resistant Campylobacterales Isolated from Chilean Poultry Meat.</title>
        <authorList>
            <person name="Concha-Toloza M."/>
            <person name="Lopez-Cantillo M."/>
            <person name="Molina-Mora J.A."/>
            <person name="Collado L."/>
        </authorList>
    </citation>
    <scope>NUCLEOTIDE SEQUENCE</scope>
    <source>
        <strain evidence="3">FR1p273A</strain>
    </source>
</reference>
<dbReference type="Proteomes" id="UP001237843">
    <property type="component" value="Unassembled WGS sequence"/>
</dbReference>
<name>A0AAW6VMT9_9BACT</name>
<dbReference type="InterPro" id="IPR027417">
    <property type="entry name" value="P-loop_NTPase"/>
</dbReference>
<evidence type="ECO:0000313" key="4">
    <source>
        <dbReference type="Proteomes" id="UP001237843"/>
    </source>
</evidence>
<organism evidence="3 4">
    <name type="scientific">Aliarcobacter butzleri</name>
    <dbReference type="NCBI Taxonomy" id="28197"/>
    <lineage>
        <taxon>Bacteria</taxon>
        <taxon>Pseudomonadati</taxon>
        <taxon>Campylobacterota</taxon>
        <taxon>Epsilonproteobacteria</taxon>
        <taxon>Campylobacterales</taxon>
        <taxon>Arcobacteraceae</taxon>
        <taxon>Aliarcobacter</taxon>
    </lineage>
</organism>
<feature type="domain" description="KAP NTPase" evidence="2">
    <location>
        <begin position="4"/>
        <end position="75"/>
    </location>
</feature>
<dbReference type="RefSeq" id="WP_284074457.1">
    <property type="nucleotide sequence ID" value="NZ_JAQTJH010000002.1"/>
</dbReference>
<feature type="coiled-coil region" evidence="1">
    <location>
        <begin position="529"/>
        <end position="563"/>
    </location>
</feature>
<reference evidence="3" key="2">
    <citation type="submission" date="2023-02" db="EMBL/GenBank/DDBJ databases">
        <authorList>
            <person name="Concha-Toloza M."/>
            <person name="Lopez-Cantillo M."/>
            <person name="Molina-Mora J."/>
            <person name="Collado L."/>
        </authorList>
    </citation>
    <scope>NUCLEOTIDE SEQUENCE</scope>
    <source>
        <strain evidence="3">FR1p273A</strain>
    </source>
</reference>
<dbReference type="InterPro" id="IPR011646">
    <property type="entry name" value="KAP_P-loop"/>
</dbReference>
<accession>A0AAW6VMT9</accession>
<dbReference type="Pfam" id="PF07693">
    <property type="entry name" value="KAP_NTPase"/>
    <property type="match status" value="1"/>
</dbReference>
<dbReference type="AlphaFoldDB" id="A0AAW6VMT9"/>
<comment type="caution">
    <text evidence="3">The sequence shown here is derived from an EMBL/GenBank/DDBJ whole genome shotgun (WGS) entry which is preliminary data.</text>
</comment>
<evidence type="ECO:0000256" key="1">
    <source>
        <dbReference type="SAM" id="Coils"/>
    </source>
</evidence>
<dbReference type="EMBL" id="JAQTJH010000002">
    <property type="protein sequence ID" value="MDK2061479.1"/>
    <property type="molecule type" value="Genomic_DNA"/>
</dbReference>
<keyword evidence="1" id="KW-0175">Coiled coil</keyword>
<protein>
    <submittedName>
        <fullName evidence="3">P-loop NTPase fold protein</fullName>
    </submittedName>
</protein>
<evidence type="ECO:0000313" key="3">
    <source>
        <dbReference type="EMBL" id="MDK2061479.1"/>
    </source>
</evidence>
<gene>
    <name evidence="3" type="ORF">PT520_02960</name>
</gene>
<sequence length="569" mass="67614">MKLNKIEENLYDLLIKENKEVVISISGEWGIGKTYFWNNFIKDYKEKELKDKQIAYISLFGINSLNDIRTSILLQVSPTKKKLLWVDKRIITPLKNVKSSLKLDDLSMSFGFDALGSIFTLLTSGDFENVIVCFDDFERISSNVNLKDVLGLISELKEQKKCKVVMILNEKELGKLTDIEKKPYSEIFSLYKEKIIDYDFVFEPTLEENIKIATEKSGFRFKQETILRNLQNANIKNIRVLGQIFRKLNKFEFIIDNSYNDNVIDEFLNTTLAILGFILKDGKKVDDYLKEKSKHNVIEMSDEEFKNLNLAEFRKSIFVSNDEIIEMVILNYLKNEEIDNKVLINILDEKNEHTNWYEIQSDINQKWRKVYRDFNYSRETFAKEMNQIFEDNKDNMQNILNFEQLFVYLEFIKNIPFKINKDTEELMIKNYIDKYVKYDSFDNEIEKFVNKNYQNLNFYLKEKRYKKLIKDITFDSVNLTLKKVKQGFSREDEYILDNISSKKYKSFILESSSFSENIISFLFSWCNSDNSFKQAIVNIKEALDELKNENEDYAFKVEKIYNQIKKEKN</sequence>
<evidence type="ECO:0000259" key="2">
    <source>
        <dbReference type="Pfam" id="PF07693"/>
    </source>
</evidence>
<dbReference type="Gene3D" id="3.40.50.300">
    <property type="entry name" value="P-loop containing nucleotide triphosphate hydrolases"/>
    <property type="match status" value="1"/>
</dbReference>
<dbReference type="SUPFAM" id="SSF52540">
    <property type="entry name" value="P-loop containing nucleoside triphosphate hydrolases"/>
    <property type="match status" value="1"/>
</dbReference>
<proteinExistence type="predicted"/>